<dbReference type="GO" id="GO:0006572">
    <property type="term" value="P:L-tyrosine catabolic process"/>
    <property type="evidence" value="ECO:0007669"/>
    <property type="project" value="UniProtKB-KW"/>
</dbReference>
<dbReference type="InterPro" id="IPR036282">
    <property type="entry name" value="Glutathione-S-Trfase_C_sf"/>
</dbReference>
<reference evidence="11" key="2">
    <citation type="submission" date="2025-08" db="UniProtKB">
        <authorList>
            <consortium name="Ensembl"/>
        </authorList>
    </citation>
    <scope>IDENTIFICATION</scope>
</reference>
<evidence type="ECO:0000313" key="12">
    <source>
        <dbReference type="Proteomes" id="UP000429181"/>
    </source>
</evidence>
<evidence type="ECO:0000256" key="5">
    <source>
        <dbReference type="ARBA" id="ARBA00013199"/>
    </source>
</evidence>
<dbReference type="EC" id="5.2.1.2" evidence="5"/>
<dbReference type="SUPFAM" id="SSF47616">
    <property type="entry name" value="GST C-terminal domain-like"/>
    <property type="match status" value="1"/>
</dbReference>
<comment type="pathway">
    <text evidence="3">Amino-acid degradation; L-phenylalanine degradation; acetoacetate and fumarate from L-phenylalanine: step 5/6.</text>
</comment>
<accession>A0A4W2IAI0</accession>
<comment type="similarity">
    <text evidence="4">Belongs to the GST superfamily. Zeta family.</text>
</comment>
<evidence type="ECO:0000256" key="1">
    <source>
        <dbReference type="ARBA" id="ARBA00001622"/>
    </source>
</evidence>
<dbReference type="PANTHER" id="PTHR42673">
    <property type="entry name" value="MALEYLACETOACETATE ISOMERASE"/>
    <property type="match status" value="1"/>
</dbReference>
<dbReference type="PROSITE" id="PS50404">
    <property type="entry name" value="GST_NTER"/>
    <property type="match status" value="1"/>
</dbReference>
<comment type="cofactor">
    <cofactor evidence="2">
        <name>glutathione</name>
        <dbReference type="ChEBI" id="CHEBI:57925"/>
    </cofactor>
</comment>
<dbReference type="Proteomes" id="UP000429181">
    <property type="component" value="Chromosome 10"/>
</dbReference>
<dbReference type="InterPro" id="IPR036249">
    <property type="entry name" value="Thioredoxin-like_sf"/>
</dbReference>
<dbReference type="SFLD" id="SFLDG00358">
    <property type="entry name" value="Main_(cytGST)"/>
    <property type="match status" value="1"/>
</dbReference>
<dbReference type="PANTHER" id="PTHR42673:SF4">
    <property type="entry name" value="MALEYLACETOACETATE ISOMERASE"/>
    <property type="match status" value="1"/>
</dbReference>
<evidence type="ECO:0000256" key="8">
    <source>
        <dbReference type="SAM" id="MobiDB-lite"/>
    </source>
</evidence>
<dbReference type="InterPro" id="IPR004045">
    <property type="entry name" value="Glutathione_S-Trfase_N"/>
</dbReference>
<evidence type="ECO:0000259" key="9">
    <source>
        <dbReference type="PROSITE" id="PS50404"/>
    </source>
</evidence>
<dbReference type="InterPro" id="IPR034330">
    <property type="entry name" value="GST_Zeta_C"/>
</dbReference>
<dbReference type="UniPathway" id="UPA00139">
    <property type="reaction ID" value="UER00340"/>
</dbReference>
<dbReference type="GO" id="GO:0016034">
    <property type="term" value="F:maleylacetoacetate isomerase activity"/>
    <property type="evidence" value="ECO:0007669"/>
    <property type="project" value="UniProtKB-EC"/>
</dbReference>
<dbReference type="GO" id="GO:0006559">
    <property type="term" value="P:L-phenylalanine catabolic process"/>
    <property type="evidence" value="ECO:0007669"/>
    <property type="project" value="UniProtKB-UniPathway"/>
</dbReference>
<dbReference type="Gene3D" id="3.40.30.10">
    <property type="entry name" value="Glutaredoxin"/>
    <property type="match status" value="2"/>
</dbReference>
<evidence type="ECO:0000256" key="4">
    <source>
        <dbReference type="ARBA" id="ARBA00010007"/>
    </source>
</evidence>
<dbReference type="SFLD" id="SFLDS00019">
    <property type="entry name" value="Glutathione_Transferase_(cytos"/>
    <property type="match status" value="1"/>
</dbReference>
<dbReference type="GeneTree" id="ENSGT00390000006580"/>
<evidence type="ECO:0000259" key="10">
    <source>
        <dbReference type="PROSITE" id="PS50405"/>
    </source>
</evidence>
<sequence length="389" mass="41612">MQVGKPILYSYFRSSCSWRVRIALALKNIDYETVAINLTKDGGQQVRRPPPGHDVGGRGLGEGPSRGCRLLPMRMNPVVLCPVVPTAGEGCWLSLMGQGSRLCSSCRGHGEAQVPGAIPQHDSRRAGGEPCRGALVATYEVQGQAHSQATGTKLVSQQPLGFGILHGFPQVSPGALEPGPSPGRWVQVGSRLGASCLLLSALAGSAPAAQSTRASSPQFSGEFQALNPMKQVPALKIDGITIGQSLAIIEYLEETRPTPRLLPRDPKKRAQVRMVSDLIASGIQPLQNLSVLKQVGQENQLTWAQQAITSGFNALEQILQSTAGRYCVGDEVSMADLCLAPQVANADRFKVDLIPYPTISRINKSLLALEAFHVSHPCRQPDTPPELRA</sequence>
<feature type="domain" description="GST N-terminal" evidence="9">
    <location>
        <begin position="4"/>
        <end position="260"/>
    </location>
</feature>
<keyword evidence="7" id="KW-0585">Phenylalanine catabolism</keyword>
<dbReference type="InterPro" id="IPR010987">
    <property type="entry name" value="Glutathione-S-Trfase_C-like"/>
</dbReference>
<dbReference type="Pfam" id="PF14497">
    <property type="entry name" value="GST_C_3"/>
    <property type="match status" value="1"/>
</dbReference>
<comment type="catalytic activity">
    <reaction evidence="1">
        <text>4-maleylacetoacetate = 4-fumarylacetoacetate</text>
        <dbReference type="Rhea" id="RHEA:14817"/>
        <dbReference type="ChEBI" id="CHEBI:17105"/>
        <dbReference type="ChEBI" id="CHEBI:18034"/>
        <dbReference type="EC" id="5.2.1.2"/>
    </reaction>
</comment>
<name>A0A4W2IAI0_BOBOX</name>
<feature type="domain" description="GST C-terminal" evidence="10">
    <location>
        <begin position="265"/>
        <end position="385"/>
    </location>
</feature>
<evidence type="ECO:0000256" key="3">
    <source>
        <dbReference type="ARBA" id="ARBA00004671"/>
    </source>
</evidence>
<dbReference type="NCBIfam" id="TIGR01262">
    <property type="entry name" value="maiA"/>
    <property type="match status" value="1"/>
</dbReference>
<dbReference type="InterPro" id="IPR005955">
    <property type="entry name" value="GST_Zeta"/>
</dbReference>
<protein>
    <recommendedName>
        <fullName evidence="5">maleylacetoacetate isomerase</fullName>
        <ecNumber evidence="5">5.2.1.2</ecNumber>
    </recommendedName>
</protein>
<proteinExistence type="inferred from homology"/>
<dbReference type="Gene3D" id="1.20.1050.10">
    <property type="match status" value="1"/>
</dbReference>
<evidence type="ECO:0000256" key="6">
    <source>
        <dbReference type="ARBA" id="ARBA00022878"/>
    </source>
</evidence>
<dbReference type="CDD" id="cd00570">
    <property type="entry name" value="GST_N_family"/>
    <property type="match status" value="1"/>
</dbReference>
<reference evidence="11 12" key="1">
    <citation type="submission" date="2018-11" db="EMBL/GenBank/DDBJ databases">
        <title>Haplotype-resolved cattle genomes.</title>
        <authorList>
            <person name="Low W.Y."/>
            <person name="Tearle R."/>
            <person name="Bickhart D.M."/>
            <person name="Rosen B.D."/>
            <person name="Koren S."/>
            <person name="Rhie A."/>
            <person name="Hiendleder S."/>
            <person name="Phillippy A.M."/>
            <person name="Smith T.P.L."/>
            <person name="Williams J.L."/>
        </authorList>
    </citation>
    <scope>NUCLEOTIDE SEQUENCE [LARGE SCALE GENOMIC DNA]</scope>
</reference>
<dbReference type="CDD" id="cd03191">
    <property type="entry name" value="GST_C_Zeta"/>
    <property type="match status" value="1"/>
</dbReference>
<dbReference type="SUPFAM" id="SSF52833">
    <property type="entry name" value="Thioredoxin-like"/>
    <property type="match status" value="2"/>
</dbReference>
<feature type="region of interest" description="Disordered" evidence="8">
    <location>
        <begin position="42"/>
        <end position="61"/>
    </location>
</feature>
<dbReference type="PROSITE" id="PS50405">
    <property type="entry name" value="GST_CTER"/>
    <property type="match status" value="1"/>
</dbReference>
<evidence type="ECO:0000256" key="7">
    <source>
        <dbReference type="ARBA" id="ARBA00023232"/>
    </source>
</evidence>
<dbReference type="GO" id="GO:0004364">
    <property type="term" value="F:glutathione transferase activity"/>
    <property type="evidence" value="ECO:0007669"/>
    <property type="project" value="TreeGrafter"/>
</dbReference>
<evidence type="ECO:0000256" key="2">
    <source>
        <dbReference type="ARBA" id="ARBA00001955"/>
    </source>
</evidence>
<dbReference type="FunFam" id="1.20.1050.10:FF:000010">
    <property type="entry name" value="Maleylacetoacetate isomerase isoform 1"/>
    <property type="match status" value="1"/>
</dbReference>
<dbReference type="InterPro" id="IPR040079">
    <property type="entry name" value="Glutathione_S-Trfase"/>
</dbReference>
<keyword evidence="6" id="KW-0828">Tyrosine catabolism</keyword>
<organism evidence="11 12">
    <name type="scientific">Bos indicus x Bos taurus</name>
    <name type="common">Hybrid cattle</name>
    <dbReference type="NCBI Taxonomy" id="30522"/>
    <lineage>
        <taxon>Eukaryota</taxon>
        <taxon>Metazoa</taxon>
        <taxon>Chordata</taxon>
        <taxon>Craniata</taxon>
        <taxon>Vertebrata</taxon>
        <taxon>Euteleostomi</taxon>
        <taxon>Mammalia</taxon>
        <taxon>Eutheria</taxon>
        <taxon>Laurasiatheria</taxon>
        <taxon>Artiodactyla</taxon>
        <taxon>Ruminantia</taxon>
        <taxon>Pecora</taxon>
        <taxon>Bovidae</taxon>
        <taxon>Bovinae</taxon>
        <taxon>Bos</taxon>
    </lineage>
</organism>
<dbReference type="InterPro" id="IPR004046">
    <property type="entry name" value="GST_C"/>
</dbReference>
<dbReference type="Pfam" id="PF13409">
    <property type="entry name" value="GST_N_2"/>
    <property type="match status" value="1"/>
</dbReference>
<gene>
    <name evidence="11" type="primary">GSTZ1</name>
</gene>
<evidence type="ECO:0000313" key="11">
    <source>
        <dbReference type="Ensembl" id="ENSBIXP00005040926.1"/>
    </source>
</evidence>
<dbReference type="Ensembl" id="ENSBIXT00005034158.1">
    <property type="protein sequence ID" value="ENSBIXP00005040926.1"/>
    <property type="gene ID" value="ENSBIXG00005023852.1"/>
</dbReference>
<dbReference type="AlphaFoldDB" id="A0A4W2IAI0"/>
<dbReference type="GO" id="GO:0006749">
    <property type="term" value="P:glutathione metabolic process"/>
    <property type="evidence" value="ECO:0007669"/>
    <property type="project" value="TreeGrafter"/>
</dbReference>
<dbReference type="GO" id="GO:0005739">
    <property type="term" value="C:mitochondrion"/>
    <property type="evidence" value="ECO:0007669"/>
    <property type="project" value="TreeGrafter"/>
</dbReference>